<organism evidence="4 5">
    <name type="scientific">Acidiphilium cryptum (strain JF-5)</name>
    <dbReference type="NCBI Taxonomy" id="349163"/>
    <lineage>
        <taxon>Bacteria</taxon>
        <taxon>Pseudomonadati</taxon>
        <taxon>Pseudomonadota</taxon>
        <taxon>Alphaproteobacteria</taxon>
        <taxon>Acetobacterales</taxon>
        <taxon>Acidocellaceae</taxon>
        <taxon>Acidiphilium</taxon>
    </lineage>
</organism>
<evidence type="ECO:0000256" key="1">
    <source>
        <dbReference type="PROSITE-ProRule" id="PRU00473"/>
    </source>
</evidence>
<sequence length="342" mass="36477">MARTIRGRNNGLEIWPGYVDALSTLLMVTIFVLLVFVLAEAFLSVALSGRNKTITALRSEIAQLSHVLALQKSKTASLQDELASMASLMKAAKTREAALMAANAALTAKTATLGAAVTAAGGKLAGQVKLNAQELQTVSLLNQQIAALRLQLATIAAALDAAQKKDQEEHVQIADLGQRLNEALARKVQSLEQYRSEFFGVLRKALADQKDIKVVGDRFVFESAVLFPSDSARLSAKGKAEIAKVAQAIEAIAPKIPDKINWVLSVTGYADKEAITGGPYKDNFDLSAARALSVLHLLIADGVPKNRVVAAGFGADHPIATGNTPQDLAQNRRIEFRLTSAD</sequence>
<dbReference type="Gene3D" id="3.30.1330.60">
    <property type="entry name" value="OmpA-like domain"/>
    <property type="match status" value="1"/>
</dbReference>
<dbReference type="InterPro" id="IPR050330">
    <property type="entry name" value="Bact_OuterMem_StrucFunc"/>
</dbReference>
<evidence type="ECO:0000313" key="5">
    <source>
        <dbReference type="Proteomes" id="UP000000245"/>
    </source>
</evidence>
<dbReference type="InterPro" id="IPR036737">
    <property type="entry name" value="OmpA-like_sf"/>
</dbReference>
<dbReference type="eggNOG" id="COG1360">
    <property type="taxonomic scope" value="Bacteria"/>
</dbReference>
<feature type="transmembrane region" description="Helical" evidence="2">
    <location>
        <begin position="25"/>
        <end position="48"/>
    </location>
</feature>
<dbReference type="PROSITE" id="PS51123">
    <property type="entry name" value="OMPA_2"/>
    <property type="match status" value="1"/>
</dbReference>
<evidence type="ECO:0000256" key="2">
    <source>
        <dbReference type="SAM" id="Phobius"/>
    </source>
</evidence>
<evidence type="ECO:0000259" key="3">
    <source>
        <dbReference type="PROSITE" id="PS51123"/>
    </source>
</evidence>
<reference evidence="4 5" key="1">
    <citation type="submission" date="2007-05" db="EMBL/GenBank/DDBJ databases">
        <title>Complete sequence of chromosome of Acidiphilium cryptum JF-5.</title>
        <authorList>
            <consortium name="US DOE Joint Genome Institute"/>
            <person name="Copeland A."/>
            <person name="Lucas S."/>
            <person name="Lapidus A."/>
            <person name="Barry K."/>
            <person name="Detter J.C."/>
            <person name="Glavina del Rio T."/>
            <person name="Hammon N."/>
            <person name="Israni S."/>
            <person name="Dalin E."/>
            <person name="Tice H."/>
            <person name="Pitluck S."/>
            <person name="Sims D."/>
            <person name="Brettin T."/>
            <person name="Bruce D."/>
            <person name="Han C."/>
            <person name="Schmutz J."/>
            <person name="Larimer F."/>
            <person name="Land M."/>
            <person name="Hauser L."/>
            <person name="Kyrpides N."/>
            <person name="Kim E."/>
            <person name="Magnuson T."/>
            <person name="Richardson P."/>
        </authorList>
    </citation>
    <scope>NUCLEOTIDE SEQUENCE [LARGE SCALE GENOMIC DNA]</scope>
    <source>
        <strain evidence="4 5">JF-5</strain>
    </source>
</reference>
<dbReference type="EMBL" id="CP000697">
    <property type="protein sequence ID" value="ABQ30914.1"/>
    <property type="molecule type" value="Genomic_DNA"/>
</dbReference>
<accession>A5FZ82</accession>
<keyword evidence="2" id="KW-0812">Transmembrane</keyword>
<protein>
    <submittedName>
        <fullName evidence="4">OmpA/MotB domain protein</fullName>
    </submittedName>
</protein>
<dbReference type="KEGG" id="acr:Acry_1710"/>
<dbReference type="GO" id="GO:0016020">
    <property type="term" value="C:membrane"/>
    <property type="evidence" value="ECO:0007669"/>
    <property type="project" value="UniProtKB-UniRule"/>
</dbReference>
<keyword evidence="2" id="KW-1133">Transmembrane helix</keyword>
<dbReference type="STRING" id="349163.Acry_1710"/>
<keyword evidence="5" id="KW-1185">Reference proteome</keyword>
<name>A5FZ82_ACICJ</name>
<dbReference type="NCBIfam" id="NF006543">
    <property type="entry name" value="PRK09039.1-2"/>
    <property type="match status" value="1"/>
</dbReference>
<dbReference type="Pfam" id="PF00691">
    <property type="entry name" value="OmpA"/>
    <property type="match status" value="1"/>
</dbReference>
<gene>
    <name evidence="4" type="ordered locus">Acry_1710</name>
</gene>
<dbReference type="InterPro" id="IPR006665">
    <property type="entry name" value="OmpA-like"/>
</dbReference>
<keyword evidence="1 2" id="KW-0472">Membrane</keyword>
<dbReference type="Proteomes" id="UP000000245">
    <property type="component" value="Chromosome"/>
</dbReference>
<dbReference type="PANTHER" id="PTHR30329:SF21">
    <property type="entry name" value="LIPOPROTEIN YIAD-RELATED"/>
    <property type="match status" value="1"/>
</dbReference>
<dbReference type="RefSeq" id="WP_007422760.1">
    <property type="nucleotide sequence ID" value="NC_009484.1"/>
</dbReference>
<dbReference type="CDD" id="cd07185">
    <property type="entry name" value="OmpA_C-like"/>
    <property type="match status" value="1"/>
</dbReference>
<feature type="domain" description="OmpA-like" evidence="3">
    <location>
        <begin position="215"/>
        <end position="342"/>
    </location>
</feature>
<dbReference type="AlphaFoldDB" id="A5FZ82"/>
<dbReference type="PANTHER" id="PTHR30329">
    <property type="entry name" value="STATOR ELEMENT OF FLAGELLAR MOTOR COMPLEX"/>
    <property type="match status" value="1"/>
</dbReference>
<proteinExistence type="predicted"/>
<dbReference type="HOGENOM" id="CLU_016890_14_3_5"/>
<dbReference type="SUPFAM" id="SSF103088">
    <property type="entry name" value="OmpA-like"/>
    <property type="match status" value="1"/>
</dbReference>
<evidence type="ECO:0000313" key="4">
    <source>
        <dbReference type="EMBL" id="ABQ30914.1"/>
    </source>
</evidence>